<dbReference type="Gramene" id="EOY20631">
    <property type="protein sequence ID" value="EOY20631"/>
    <property type="gene ID" value="TCM_011999"/>
</dbReference>
<sequence length="340" mass="37432">MEKRKAILSTTGNPEPEIEETDTKVDRITSLPKEVMADILSRLTLEEAERMMLKGLTLGLGFAIDKRAQSLELDLLRARYVRRAGHSLGGLLRAGHFLGDGVLLRGGDFPGAGDLGRREHCLGAILPYRNDGSYSSPLHLLSADASANLKCLELRNCHSLKKVEIYAVNLVSLFYNGSDGVPVTLNLPHLAELLVGGNYLHQIYHLSQLQIILSQLESLSFDVSGAKAWPFLKNIPTLSNLKHLELESGITGVSHSFLPFTSLLTAAPLLHTFTLKGSSCDGVGFPLALLEKLMIDPCPPYYLDNRDESRFRESWDYKSAKLQAMELQAKIPPGIEFIVA</sequence>
<proteinExistence type="predicted"/>
<reference evidence="2 3" key="1">
    <citation type="journal article" date="2013" name="Genome Biol.">
        <title>The genome sequence of the most widely cultivated cacao type and its use to identify candidate genes regulating pod color.</title>
        <authorList>
            <person name="Motamayor J.C."/>
            <person name="Mockaitis K."/>
            <person name="Schmutz J."/>
            <person name="Haiminen N."/>
            <person name="Iii D.L."/>
            <person name="Cornejo O."/>
            <person name="Findley S.D."/>
            <person name="Zheng P."/>
            <person name="Utro F."/>
            <person name="Royaert S."/>
            <person name="Saski C."/>
            <person name="Jenkins J."/>
            <person name="Podicheti R."/>
            <person name="Zhao M."/>
            <person name="Scheffler B.E."/>
            <person name="Stack J.C."/>
            <person name="Feltus F.A."/>
            <person name="Mustiga G.M."/>
            <person name="Amores F."/>
            <person name="Phillips W."/>
            <person name="Marelli J.P."/>
            <person name="May G.D."/>
            <person name="Shapiro H."/>
            <person name="Ma J."/>
            <person name="Bustamante C.D."/>
            <person name="Schnell R.J."/>
            <person name="Main D."/>
            <person name="Gilbert D."/>
            <person name="Parida L."/>
            <person name="Kuhn D.N."/>
        </authorList>
    </citation>
    <scope>NUCLEOTIDE SEQUENCE [LARGE SCALE GENOMIC DNA]</scope>
    <source>
        <strain evidence="3">cv. Matina 1-6</strain>
    </source>
</reference>
<dbReference type="PANTHER" id="PTHR34145:SF68">
    <property type="entry name" value="FBD DOMAIN-CONTAINING PROTEIN"/>
    <property type="match status" value="1"/>
</dbReference>
<evidence type="ECO:0000313" key="3">
    <source>
        <dbReference type="Proteomes" id="UP000026915"/>
    </source>
</evidence>
<dbReference type="EMBL" id="CM001881">
    <property type="protein sequence ID" value="EOY20631.1"/>
    <property type="molecule type" value="Genomic_DNA"/>
</dbReference>
<dbReference type="InParanoid" id="A0A061FTW2"/>
<feature type="domain" description="At1g61320/AtMIF1 LRR" evidence="1">
    <location>
        <begin position="148"/>
        <end position="276"/>
    </location>
</feature>
<keyword evidence="2" id="KW-0436">Ligase</keyword>
<dbReference type="PANTHER" id="PTHR34145">
    <property type="entry name" value="OS02G0105600 PROTEIN"/>
    <property type="match status" value="1"/>
</dbReference>
<name>A0A061FTW2_THECC</name>
<dbReference type="SUPFAM" id="SSF52058">
    <property type="entry name" value="L domain-like"/>
    <property type="match status" value="1"/>
</dbReference>
<dbReference type="InterPro" id="IPR053772">
    <property type="entry name" value="At1g61320/At1g61330-like"/>
</dbReference>
<dbReference type="HOGENOM" id="CLU_817382_0_0_1"/>
<protein>
    <submittedName>
        <fullName evidence="2">Ubiquitin-protein ligase-like protein</fullName>
    </submittedName>
</protein>
<dbReference type="Proteomes" id="UP000026915">
    <property type="component" value="Chromosome 3"/>
</dbReference>
<dbReference type="GO" id="GO:0016874">
    <property type="term" value="F:ligase activity"/>
    <property type="evidence" value="ECO:0007669"/>
    <property type="project" value="UniProtKB-KW"/>
</dbReference>
<organism evidence="2 3">
    <name type="scientific">Theobroma cacao</name>
    <name type="common">Cacao</name>
    <name type="synonym">Cocoa</name>
    <dbReference type="NCBI Taxonomy" id="3641"/>
    <lineage>
        <taxon>Eukaryota</taxon>
        <taxon>Viridiplantae</taxon>
        <taxon>Streptophyta</taxon>
        <taxon>Embryophyta</taxon>
        <taxon>Tracheophyta</taxon>
        <taxon>Spermatophyta</taxon>
        <taxon>Magnoliopsida</taxon>
        <taxon>eudicotyledons</taxon>
        <taxon>Gunneridae</taxon>
        <taxon>Pentapetalae</taxon>
        <taxon>rosids</taxon>
        <taxon>malvids</taxon>
        <taxon>Malvales</taxon>
        <taxon>Malvaceae</taxon>
        <taxon>Byttnerioideae</taxon>
        <taxon>Theobroma</taxon>
    </lineage>
</organism>
<dbReference type="InterPro" id="IPR055357">
    <property type="entry name" value="LRR_At1g61320_AtMIF1"/>
</dbReference>
<dbReference type="Pfam" id="PF23622">
    <property type="entry name" value="LRR_At1g61320_AtMIF1"/>
    <property type="match status" value="1"/>
</dbReference>
<gene>
    <name evidence="2" type="ORF">TCM_011999</name>
</gene>
<accession>A0A061FTW2</accession>
<evidence type="ECO:0000259" key="1">
    <source>
        <dbReference type="Pfam" id="PF23622"/>
    </source>
</evidence>
<keyword evidence="3" id="KW-1185">Reference proteome</keyword>
<dbReference type="AlphaFoldDB" id="A0A061FTW2"/>
<evidence type="ECO:0000313" key="2">
    <source>
        <dbReference type="EMBL" id="EOY20631.1"/>
    </source>
</evidence>